<dbReference type="PROSITE" id="PS00092">
    <property type="entry name" value="N6_MTASE"/>
    <property type="match status" value="1"/>
</dbReference>
<dbReference type="InterPro" id="IPR056684">
    <property type="entry name" value="DUF7782"/>
</dbReference>
<evidence type="ECO:0000256" key="4">
    <source>
        <dbReference type="ARBA" id="ARBA00022691"/>
    </source>
</evidence>
<protein>
    <submittedName>
        <fullName evidence="8">Methyltransferase</fullName>
    </submittedName>
</protein>
<dbReference type="SUPFAM" id="SSF53335">
    <property type="entry name" value="S-adenosyl-L-methionine-dependent methyltransferases"/>
    <property type="match status" value="1"/>
</dbReference>
<dbReference type="InterPro" id="IPR055487">
    <property type="entry name" value="DUF7059"/>
</dbReference>
<dbReference type="PANTHER" id="PTHR45875:SF1">
    <property type="entry name" value="METHYLTRANSFERASE N6AMT1"/>
    <property type="match status" value="1"/>
</dbReference>
<feature type="domain" description="Methyltransferase small" evidence="5">
    <location>
        <begin position="156"/>
        <end position="288"/>
    </location>
</feature>
<evidence type="ECO:0000313" key="9">
    <source>
        <dbReference type="Proteomes" id="UP001434337"/>
    </source>
</evidence>
<dbReference type="RefSeq" id="WP_342372871.1">
    <property type="nucleotide sequence ID" value="NZ_CP115965.1"/>
</dbReference>
<dbReference type="EMBL" id="CP115965">
    <property type="protein sequence ID" value="WZW99034.1"/>
    <property type="molecule type" value="Genomic_DNA"/>
</dbReference>
<dbReference type="GO" id="GO:0008168">
    <property type="term" value="F:methyltransferase activity"/>
    <property type="evidence" value="ECO:0007669"/>
    <property type="project" value="UniProtKB-KW"/>
</dbReference>
<proteinExistence type="inferred from homology"/>
<keyword evidence="4" id="KW-0949">S-adenosyl-L-methionine</keyword>
<reference evidence="8 9" key="1">
    <citation type="journal article" date="2023" name="Environ Microbiome">
        <title>A coral-associated actinobacterium mitigates coral bleaching under heat stress.</title>
        <authorList>
            <person name="Li J."/>
            <person name="Zou Y."/>
            <person name="Li Q."/>
            <person name="Zhang J."/>
            <person name="Bourne D.G."/>
            <person name="Lyu Y."/>
            <person name="Liu C."/>
            <person name="Zhang S."/>
        </authorList>
    </citation>
    <scope>NUCLEOTIDE SEQUENCE [LARGE SCALE GENOMIC DNA]</scope>
    <source>
        <strain evidence="8 9">SCSIO 13291</strain>
    </source>
</reference>
<gene>
    <name evidence="8" type="ORF">PCC79_02145</name>
</gene>
<comment type="similarity">
    <text evidence="1">Belongs to the eukaryotic/archaeal PrmC-related family.</text>
</comment>
<dbReference type="GO" id="GO:0016787">
    <property type="term" value="F:hydrolase activity"/>
    <property type="evidence" value="ECO:0007669"/>
    <property type="project" value="UniProtKB-KW"/>
</dbReference>
<keyword evidence="3" id="KW-0808">Transferase</keyword>
<keyword evidence="2 8" id="KW-0489">Methyltransferase</keyword>
<dbReference type="Gene3D" id="3.40.50.150">
    <property type="entry name" value="Vaccinia Virus protein VP39"/>
    <property type="match status" value="1"/>
</dbReference>
<evidence type="ECO:0000256" key="2">
    <source>
        <dbReference type="ARBA" id="ARBA00022603"/>
    </source>
</evidence>
<sequence length="517" mass="54377">MDPAADAAALARHLTDAGYTLDAVTDRIGEAATAALARNTTLATRDALGDASDPQAALVRAFLMQDAVPAAALRGALGNLDRWAGQGLLTVEGDSARATVEIRPYASAGSAGQTVAPGGGSGPGGAVDGWVVHDQIPTLDGRIAPSRPDFVLGLSPASTALAQMTARRPVGRALDLGTGCGVQSLHLAGHAGRVTATDLNPRALRLARWTAGLNGVDLDLREGSLYEPVAEETFDLIVTNPPFVLAPPTDKRLVYREGSERGDDLMRRVVTEGGHRLAAGGMLQVLGNWAITDDQDWAERLRAWVEPTGCDALVLERERLDPYAYIEVWLADAGLVGTDAYGPRYAAWLAYFRAPGIAEIGMGWIVLHRPVEPGRAPDVRCESWPHAVHQPVGEAFERYPDALALARLPDAALAATRLRLDPRVDAETLGRPGAADPEHLVFRQRFGLARAVEADTALAAVVGACDGDLPLGALTAAVAQLLAVDADALAAEVLPRVRDLVREGYLLAAPPASDALS</sequence>
<dbReference type="Pfam" id="PF05175">
    <property type="entry name" value="MTS"/>
    <property type="match status" value="1"/>
</dbReference>
<dbReference type="InterPro" id="IPR002052">
    <property type="entry name" value="DNA_methylase_N6_adenine_CS"/>
</dbReference>
<keyword evidence="8" id="KW-0378">Hydrolase</keyword>
<evidence type="ECO:0000259" key="5">
    <source>
        <dbReference type="Pfam" id="PF05175"/>
    </source>
</evidence>
<dbReference type="InterPro" id="IPR007848">
    <property type="entry name" value="Small_mtfrase_dom"/>
</dbReference>
<evidence type="ECO:0000256" key="1">
    <source>
        <dbReference type="ARBA" id="ARBA00006149"/>
    </source>
</evidence>
<dbReference type="Pfam" id="PF25004">
    <property type="entry name" value="DUF7782"/>
    <property type="match status" value="1"/>
</dbReference>
<dbReference type="InterPro" id="IPR052190">
    <property type="entry name" value="Euk-Arch_PrmC-MTase"/>
</dbReference>
<feature type="domain" description="DUF7059" evidence="6">
    <location>
        <begin position="17"/>
        <end position="99"/>
    </location>
</feature>
<evidence type="ECO:0000259" key="7">
    <source>
        <dbReference type="Pfam" id="PF25004"/>
    </source>
</evidence>
<keyword evidence="9" id="KW-1185">Reference proteome</keyword>
<dbReference type="Pfam" id="PF23186">
    <property type="entry name" value="DUF7059"/>
    <property type="match status" value="1"/>
</dbReference>
<dbReference type="Proteomes" id="UP001434337">
    <property type="component" value="Chromosome"/>
</dbReference>
<dbReference type="InterPro" id="IPR029063">
    <property type="entry name" value="SAM-dependent_MTases_sf"/>
</dbReference>
<organism evidence="8 9">
    <name type="scientific">Propioniciclava soli</name>
    <dbReference type="NCBI Taxonomy" id="2775081"/>
    <lineage>
        <taxon>Bacteria</taxon>
        <taxon>Bacillati</taxon>
        <taxon>Actinomycetota</taxon>
        <taxon>Actinomycetes</taxon>
        <taxon>Propionibacteriales</taxon>
        <taxon>Propionibacteriaceae</taxon>
        <taxon>Propioniciclava</taxon>
    </lineage>
</organism>
<accession>A0ABZ3C8F4</accession>
<dbReference type="CDD" id="cd02440">
    <property type="entry name" value="AdoMet_MTases"/>
    <property type="match status" value="1"/>
</dbReference>
<evidence type="ECO:0000313" key="8">
    <source>
        <dbReference type="EMBL" id="WZW99034.1"/>
    </source>
</evidence>
<name>A0ABZ3C8F4_9ACTN</name>
<dbReference type="PANTHER" id="PTHR45875">
    <property type="entry name" value="METHYLTRANSFERASE N6AMT1"/>
    <property type="match status" value="1"/>
</dbReference>
<evidence type="ECO:0000256" key="3">
    <source>
        <dbReference type="ARBA" id="ARBA00022679"/>
    </source>
</evidence>
<evidence type="ECO:0000259" key="6">
    <source>
        <dbReference type="Pfam" id="PF23186"/>
    </source>
</evidence>
<dbReference type="GO" id="GO:0032259">
    <property type="term" value="P:methylation"/>
    <property type="evidence" value="ECO:0007669"/>
    <property type="project" value="UniProtKB-KW"/>
</dbReference>
<feature type="domain" description="DUF7782" evidence="7">
    <location>
        <begin position="410"/>
        <end position="507"/>
    </location>
</feature>